<dbReference type="Gene3D" id="1.25.40.390">
    <property type="match status" value="1"/>
</dbReference>
<evidence type="ECO:0000313" key="9">
    <source>
        <dbReference type="EMBL" id="WKN35276.1"/>
    </source>
</evidence>
<dbReference type="InterPro" id="IPR012944">
    <property type="entry name" value="SusD_RagB_dom"/>
</dbReference>
<dbReference type="GO" id="GO:0009279">
    <property type="term" value="C:cell outer membrane"/>
    <property type="evidence" value="ECO:0007669"/>
    <property type="project" value="UniProtKB-SubCell"/>
</dbReference>
<organism evidence="9">
    <name type="scientific">Roseihalotalea indica</name>
    <dbReference type="NCBI Taxonomy" id="2867963"/>
    <lineage>
        <taxon>Bacteria</taxon>
        <taxon>Pseudomonadati</taxon>
        <taxon>Bacteroidota</taxon>
        <taxon>Cytophagia</taxon>
        <taxon>Cytophagales</taxon>
        <taxon>Catalimonadaceae</taxon>
        <taxon>Roseihalotalea</taxon>
    </lineage>
</organism>
<feature type="chain" id="PRO_5041418352" evidence="6">
    <location>
        <begin position="25"/>
        <end position="480"/>
    </location>
</feature>
<sequence length="480" mass="53254">MKTLKKIYKLVLLLPLMLFNVSCGDDFLDLQPPLQVPNDDFLQTVDDFQAAILGAYDQMQLADYYGRYFVLIPDVMGEDIKQNASANRGKEWAEYNGAPTTNQSEHREFWAEIYELINIANQMINAEYEPFPDQQAEFNNLIGQAYAVRALGHFDLVRLFAQTYTFTSDASHPGIPIVTEFDPEARPARNTVAEVYTRIISDFEAAIPLLTIDPENAGTISKEAAQALLSRVYLYMGEYEEAASLASEVINSEKFTLVTRDAYASQFLDGNSSEAIFEIIFNSVDNPGSDHLGGMYKKSGYGDYLPSRQLFALFEEGDIRATLFSDDDNLDGGLYANAAGEGKRVNKFPSSGASINTDNVPVIRLSEVLLNRAEALAKTGEAAAALADLNQIRVRAGVAPLSGLSGQPLIDAILEERRRELFAEGHRIFDITRNQQNLVRTDCTSPTCEVSFPNDRFILPLPQEETDVNKNIQQAPGYGT</sequence>
<evidence type="ECO:0000256" key="5">
    <source>
        <dbReference type="ARBA" id="ARBA00023237"/>
    </source>
</evidence>
<evidence type="ECO:0000256" key="1">
    <source>
        <dbReference type="ARBA" id="ARBA00004442"/>
    </source>
</evidence>
<comment type="subcellular location">
    <subcellularLocation>
        <location evidence="1">Cell outer membrane</location>
    </subcellularLocation>
</comment>
<keyword evidence="4" id="KW-0472">Membrane</keyword>
<evidence type="ECO:0000256" key="3">
    <source>
        <dbReference type="ARBA" id="ARBA00022729"/>
    </source>
</evidence>
<dbReference type="Pfam" id="PF07980">
    <property type="entry name" value="SusD_RagB"/>
    <property type="match status" value="1"/>
</dbReference>
<evidence type="ECO:0000259" key="7">
    <source>
        <dbReference type="Pfam" id="PF07980"/>
    </source>
</evidence>
<keyword evidence="3 6" id="KW-0732">Signal</keyword>
<dbReference type="SUPFAM" id="SSF48452">
    <property type="entry name" value="TPR-like"/>
    <property type="match status" value="1"/>
</dbReference>
<dbReference type="AlphaFoldDB" id="A0AA49JCZ2"/>
<reference evidence="9" key="1">
    <citation type="journal article" date="2023" name="Comput. Struct. Biotechnol. J.">
        <title>Discovery of a novel marine Bacteroidetes with a rich repertoire of carbohydrate-active enzymes.</title>
        <authorList>
            <person name="Chen B."/>
            <person name="Liu G."/>
            <person name="Chen Q."/>
            <person name="Wang H."/>
            <person name="Liu L."/>
            <person name="Tang K."/>
        </authorList>
    </citation>
    <scope>NUCLEOTIDE SEQUENCE</scope>
    <source>
        <strain evidence="9">TK19036</strain>
    </source>
</reference>
<evidence type="ECO:0000256" key="2">
    <source>
        <dbReference type="ARBA" id="ARBA00006275"/>
    </source>
</evidence>
<feature type="signal peptide" evidence="6">
    <location>
        <begin position="1"/>
        <end position="24"/>
    </location>
</feature>
<feature type="domain" description="SusD-like N-terminal" evidence="8">
    <location>
        <begin position="26"/>
        <end position="234"/>
    </location>
</feature>
<comment type="similarity">
    <text evidence="2">Belongs to the SusD family.</text>
</comment>
<dbReference type="InterPro" id="IPR033985">
    <property type="entry name" value="SusD-like_N"/>
</dbReference>
<name>A0AA49JCZ2_9BACT</name>
<dbReference type="Pfam" id="PF14322">
    <property type="entry name" value="SusD-like_3"/>
    <property type="match status" value="1"/>
</dbReference>
<dbReference type="Gene3D" id="2.20.20.130">
    <property type="match status" value="1"/>
</dbReference>
<keyword evidence="5" id="KW-0998">Cell outer membrane</keyword>
<dbReference type="CDD" id="cd08977">
    <property type="entry name" value="SusD"/>
    <property type="match status" value="1"/>
</dbReference>
<accession>A0AA49JCZ2</accession>
<evidence type="ECO:0000256" key="4">
    <source>
        <dbReference type="ARBA" id="ARBA00023136"/>
    </source>
</evidence>
<gene>
    <name evidence="9" type="ORF">K4G66_23130</name>
</gene>
<dbReference type="InterPro" id="IPR011990">
    <property type="entry name" value="TPR-like_helical_dom_sf"/>
</dbReference>
<dbReference type="EMBL" id="CP120682">
    <property type="protein sequence ID" value="WKN35276.1"/>
    <property type="molecule type" value="Genomic_DNA"/>
</dbReference>
<proteinExistence type="inferred from homology"/>
<dbReference type="Gene3D" id="1.25.40.900">
    <property type="match status" value="1"/>
</dbReference>
<evidence type="ECO:0000256" key="6">
    <source>
        <dbReference type="SAM" id="SignalP"/>
    </source>
</evidence>
<feature type="domain" description="RagB/SusD" evidence="7">
    <location>
        <begin position="349"/>
        <end position="478"/>
    </location>
</feature>
<reference evidence="9" key="2">
    <citation type="journal article" date="2024" name="Antonie Van Leeuwenhoek">
        <title>Roseihalotalea indica gen. nov., sp. nov., a halophilic Bacteroidetes from mesopelagic Southwest Indian Ocean with higher carbohydrate metabolic potential.</title>
        <authorList>
            <person name="Chen B."/>
            <person name="Zhang M."/>
            <person name="Lin D."/>
            <person name="Ye J."/>
            <person name="Tang K."/>
        </authorList>
    </citation>
    <scope>NUCLEOTIDE SEQUENCE</scope>
    <source>
        <strain evidence="9">TK19036</strain>
    </source>
</reference>
<protein>
    <submittedName>
        <fullName evidence="9">RagB/SusD family nutrient uptake outer membrane protein</fullName>
    </submittedName>
</protein>
<evidence type="ECO:0000259" key="8">
    <source>
        <dbReference type="Pfam" id="PF14322"/>
    </source>
</evidence>